<evidence type="ECO:0000256" key="1">
    <source>
        <dbReference type="SAM" id="MobiDB-lite"/>
    </source>
</evidence>
<gene>
    <name evidence="2" type="ORF">LCGC14_1986830</name>
</gene>
<dbReference type="AlphaFoldDB" id="A0A0F9F757"/>
<evidence type="ECO:0000313" key="2">
    <source>
        <dbReference type="EMBL" id="KKL82239.1"/>
    </source>
</evidence>
<reference evidence="2" key="1">
    <citation type="journal article" date="2015" name="Nature">
        <title>Complex archaea that bridge the gap between prokaryotes and eukaryotes.</title>
        <authorList>
            <person name="Spang A."/>
            <person name="Saw J.H."/>
            <person name="Jorgensen S.L."/>
            <person name="Zaremba-Niedzwiedzka K."/>
            <person name="Martijn J."/>
            <person name="Lind A.E."/>
            <person name="van Eijk R."/>
            <person name="Schleper C."/>
            <person name="Guy L."/>
            <person name="Ettema T.J."/>
        </authorList>
    </citation>
    <scope>NUCLEOTIDE SEQUENCE</scope>
</reference>
<organism evidence="2">
    <name type="scientific">marine sediment metagenome</name>
    <dbReference type="NCBI Taxonomy" id="412755"/>
    <lineage>
        <taxon>unclassified sequences</taxon>
        <taxon>metagenomes</taxon>
        <taxon>ecological metagenomes</taxon>
    </lineage>
</organism>
<dbReference type="EMBL" id="LAZR01022329">
    <property type="protein sequence ID" value="KKL82239.1"/>
    <property type="molecule type" value="Genomic_DNA"/>
</dbReference>
<comment type="caution">
    <text evidence="2">The sequence shown here is derived from an EMBL/GenBank/DDBJ whole genome shotgun (WGS) entry which is preliminary data.</text>
</comment>
<sequence>MIYDDPHWLNQPGNRPTRNPHERYMPIEDVPHHWADWLHQLDYWKFLSDTLADLDYTVIVERTLQVLGRN</sequence>
<protein>
    <submittedName>
        <fullName evidence="2">Uncharacterized protein</fullName>
    </submittedName>
</protein>
<proteinExistence type="predicted"/>
<feature type="region of interest" description="Disordered" evidence="1">
    <location>
        <begin position="1"/>
        <end position="22"/>
    </location>
</feature>
<name>A0A0F9F757_9ZZZZ</name>
<accession>A0A0F9F757</accession>